<name>A0A225MXE2_9BURK</name>
<reference evidence="3" key="1">
    <citation type="submission" date="2017-06" db="EMBL/GenBank/DDBJ databases">
        <title>Herbaspirillum phytohormonus sp. nov., isolated from the root nodule of Robinia pseudoacacia in lead-zinc mine.</title>
        <authorList>
            <person name="Fan M."/>
            <person name="Lin Y."/>
        </authorList>
    </citation>
    <scope>NUCLEOTIDE SEQUENCE [LARGE SCALE GENOMIC DNA]</scope>
    <source>
        <strain evidence="3">SC-089</strain>
    </source>
</reference>
<accession>A0A225MXE2</accession>
<dbReference type="GO" id="GO:0047661">
    <property type="term" value="F:amino-acid racemase activity"/>
    <property type="evidence" value="ECO:0007669"/>
    <property type="project" value="InterPro"/>
</dbReference>
<dbReference type="InterPro" id="IPR015942">
    <property type="entry name" value="Asp/Glu/hydantoin_racemase"/>
</dbReference>
<dbReference type="PANTHER" id="PTHR28047">
    <property type="entry name" value="PROTEIN DCG1"/>
    <property type="match status" value="1"/>
</dbReference>
<sequence length="269" mass="29508">MKLYWPIGLSKSMPNRTSRGELLDETLRDYTRHVMGPDVEVEIGWLEKTTSLLTSTYLGMINDVHVINDILKAEARGFDGAIVGGHWDPGLYAAREAAEIPVAGPGESAMMLAATLGRKFAMLTVMDGYVPVIENNIRTYGLEARAITRNPVRKFGMTYENFVRCLEGKDDEFLVAFEKTARECIADGADVVIAGGQLFGPAFVRHGFHTIGNTGVPVIETTACGLKFAQTLVSLKRSIGLKKSEHIHAPFHTPPRDVLNEVRATFGLS</sequence>
<evidence type="ECO:0000313" key="2">
    <source>
        <dbReference type="EMBL" id="OWT65804.1"/>
    </source>
</evidence>
<dbReference type="InterPro" id="IPR053714">
    <property type="entry name" value="Iso_Racemase_Enz_sf"/>
</dbReference>
<comment type="caution">
    <text evidence="2">The sequence shown here is derived from an EMBL/GenBank/DDBJ whole genome shotgun (WGS) entry which is preliminary data.</text>
</comment>
<dbReference type="Gene3D" id="3.40.50.12500">
    <property type="match status" value="1"/>
</dbReference>
<dbReference type="EMBL" id="NJIH01000002">
    <property type="protein sequence ID" value="OWT65804.1"/>
    <property type="molecule type" value="Genomic_DNA"/>
</dbReference>
<protein>
    <recommendedName>
        <fullName evidence="4">Hydantoin racemase</fullName>
    </recommendedName>
</protein>
<dbReference type="Proteomes" id="UP000214603">
    <property type="component" value="Unassembled WGS sequence"/>
</dbReference>
<organism evidence="2 3">
    <name type="scientific">Candidimonas nitroreducens</name>
    <dbReference type="NCBI Taxonomy" id="683354"/>
    <lineage>
        <taxon>Bacteria</taxon>
        <taxon>Pseudomonadati</taxon>
        <taxon>Pseudomonadota</taxon>
        <taxon>Betaproteobacteria</taxon>
        <taxon>Burkholderiales</taxon>
        <taxon>Alcaligenaceae</taxon>
        <taxon>Candidimonas</taxon>
    </lineage>
</organism>
<evidence type="ECO:0000313" key="3">
    <source>
        <dbReference type="Proteomes" id="UP000214603"/>
    </source>
</evidence>
<comment type="similarity">
    <text evidence="1">Belongs to the HyuE racemase family.</text>
</comment>
<proteinExistence type="inferred from homology"/>
<dbReference type="PANTHER" id="PTHR28047:SF5">
    <property type="entry name" value="PROTEIN DCG1"/>
    <property type="match status" value="1"/>
</dbReference>
<dbReference type="Pfam" id="PF01177">
    <property type="entry name" value="Asp_Glu_race"/>
    <property type="match status" value="1"/>
</dbReference>
<evidence type="ECO:0000256" key="1">
    <source>
        <dbReference type="ARBA" id="ARBA00038414"/>
    </source>
</evidence>
<evidence type="ECO:0008006" key="4">
    <source>
        <dbReference type="Google" id="ProtNLM"/>
    </source>
</evidence>
<dbReference type="AlphaFoldDB" id="A0A225MXE2"/>
<dbReference type="InterPro" id="IPR052186">
    <property type="entry name" value="Hydantoin_racemase-like"/>
</dbReference>
<gene>
    <name evidence="2" type="ORF">CEY11_03500</name>
</gene>
<keyword evidence="3" id="KW-1185">Reference proteome</keyword>